<dbReference type="GO" id="GO:1990904">
    <property type="term" value="C:ribonucleoprotein complex"/>
    <property type="evidence" value="ECO:0007669"/>
    <property type="project" value="UniProtKB-ARBA"/>
</dbReference>
<dbReference type="FunFam" id="1.20.120.1080:FF:000002">
    <property type="entry name" value="Putative ATP-dependent RNA helicase DHX36"/>
    <property type="match status" value="1"/>
</dbReference>
<dbReference type="InterPro" id="IPR007502">
    <property type="entry name" value="Helicase-assoc_dom"/>
</dbReference>
<keyword evidence="1" id="KW-0547">Nucleotide-binding</keyword>
<evidence type="ECO:0000256" key="5">
    <source>
        <dbReference type="SAM" id="MobiDB-lite"/>
    </source>
</evidence>
<dbReference type="Gene3D" id="3.40.50.300">
    <property type="entry name" value="P-loop containing nucleotide triphosphate hydrolases"/>
    <property type="match status" value="2"/>
</dbReference>
<dbReference type="SMART" id="SM00487">
    <property type="entry name" value="DEXDc"/>
    <property type="match status" value="1"/>
</dbReference>
<dbReference type="FunFam" id="3.40.50.300:FF:001214">
    <property type="entry name" value="DExH-box ATP-dependent RNA helicase"/>
    <property type="match status" value="1"/>
</dbReference>
<dbReference type="SUPFAM" id="SSF46934">
    <property type="entry name" value="UBA-like"/>
    <property type="match status" value="1"/>
</dbReference>
<evidence type="ECO:0000259" key="6">
    <source>
        <dbReference type="PROSITE" id="PS51192"/>
    </source>
</evidence>
<dbReference type="InterPro" id="IPR027417">
    <property type="entry name" value="P-loop_NTPase"/>
</dbReference>
<evidence type="ECO:0000313" key="9">
    <source>
        <dbReference type="Proteomes" id="UP000267821"/>
    </source>
</evidence>
<dbReference type="InterPro" id="IPR002464">
    <property type="entry name" value="DNA/RNA_helicase_DEAH_CS"/>
</dbReference>
<evidence type="ECO:0000256" key="4">
    <source>
        <dbReference type="ARBA" id="ARBA00022840"/>
    </source>
</evidence>
<keyword evidence="9" id="KW-1185">Reference proteome</keyword>
<dbReference type="Pfam" id="PF21010">
    <property type="entry name" value="HA2_C"/>
    <property type="match status" value="1"/>
</dbReference>
<dbReference type="SMART" id="SM00490">
    <property type="entry name" value="HELICc"/>
    <property type="match status" value="1"/>
</dbReference>
<dbReference type="SUPFAM" id="SSF52540">
    <property type="entry name" value="P-loop containing nucleoside triphosphate hydrolases"/>
    <property type="match status" value="1"/>
</dbReference>
<dbReference type="SMART" id="SM00847">
    <property type="entry name" value="HA2"/>
    <property type="match status" value="1"/>
</dbReference>
<evidence type="ECO:0000259" key="7">
    <source>
        <dbReference type="PROSITE" id="PS51194"/>
    </source>
</evidence>
<dbReference type="InterPro" id="IPR014001">
    <property type="entry name" value="Helicase_ATP-bd"/>
</dbReference>
<gene>
    <name evidence="8" type="ORF">L211DRAFT_859766</name>
</gene>
<dbReference type="PROSITE" id="PS51192">
    <property type="entry name" value="HELICASE_ATP_BIND_1"/>
    <property type="match status" value="1"/>
</dbReference>
<dbReference type="InterPro" id="IPR011545">
    <property type="entry name" value="DEAD/DEAH_box_helicase_dom"/>
</dbReference>
<dbReference type="STRING" id="1051890.A0A3N4MR60"/>
<sequence>MPPPKKSSAGQKNAAPPPPPAAAPAPAPAPSKSSKGKGSGTDSGRKPGGKQQQQDAGSTAPAKPTERQIIGGPSYTGKLPTELLSNYCRQNGWDNEQDFKTFRFPDGFLGSVTLRCENPKTKLMEEVKFTPPREMKKATGETVKLHQDTHLEAKHLLATYALNRVANMTNIDFVLPITYKGFWEIFESNRKHDLKGGKGWMYEADPFRAQRERKALMEKLEKDRLARVAAAEAAASGSMGVRGGRGDWNERMKGWQDAPIAEMGKDMRMQVEDLVRKYHDWNPNGVDMSKEARGKVVEELTKLGFRKSHVEEACDWAADREECLDWLLVHVPEDDLPPRFLPDKYTVGVSITAGNVPLAQEYTAKRLSAAGYSLELSHATLQQHKGNEALAAEQLQHFLIDRPFSSEPDLLEFHNGDPWEEEQNMNEAIWPPPDFQKEPNAPKPKFSRLSPTVSRLLIEPDSPPPAYLKPFVPEKIWLHVQKPVANYPSSAILVITIHTEGRIGLPAHIRLSIIRQAAAYAYKVLLGAPMTFSIMDWLNANILRMIEHPGRLRDVAAAITQLEKKSATEDAPHKSEKRIKVKPYPINWTAGSPASAALYRAWQDRLSQPAMKRMMWTRQNLPAWKMREKIVSAVTKSQVTIITGETGSGKSTQSVQFILDDLIERKLGEQCNIVCTQPRRISALSLADRVAEERCSNVGQEVGYVIRGDSKSKRGVTKITFVTTGVLLRRMQMAGGGEEGTEDEGVWGGLDGVSHVVVDEVHERSLDTDFLLVLLKRALTAREDLKVVLMSATVDADTFADYFKKDGMTVAMVEIEGRTFSVQDFYLEDVVKKTEFELFTGPSKGPTESGLTVDPYVGATIRAIGDRINYALIAQTVRYIDAQLGKKEGGILIFLPGTMEIRRTLEAIQRLPLGNQRFHALPLHAALTPRDQQAVFPPAPQGKRKVVCATNVAETSITILDIVAVIDTGRVKETSYAPESDMVRLLETWASKAACKQRKGRAGRVRAGSCYKLYTRAIEGQKMPERLEPEIRRVPLQQACLVVKAMGVKDVRAFLASAITPPDIGAVESAMTVLEKVGALREEELTALGRHMSMIPADLKCSKLLVYGCIFGCLDMTLTIASILSTKSPFISPMDKRNEAKGARVRFGGVQGDLLADALAYLNWAHLRLTSSTTNVKFWCDQNFLSHHALLDIASNRSQLLSSLKECGLVPIDYELPAPTSPPAALLSLPQHSQEQQLISILPNSAAPDPLVEQNHNLCLLRALIGAAFTPHLARIQMPHKKYKEVASGTVEVDPEARMIKYYTGQGGGRVFVHPGSTLFDAQGFVRGAAFMAFFVKMEGEKVTIREITPVGTYPLLLLGGELRVDTLGRGMTVDGWMRVRGWGRIGVLVGMVRRLVEGVLKDRFVVTRAVGEEEQSRREKEMEVVGVVRRMIDGEGHLQMRG</sequence>
<protein>
    <submittedName>
        <fullName evidence="8">P-loop containing nucleoside triphosphate hydrolase protein</fullName>
    </submittedName>
</protein>
<dbReference type="CDD" id="cd18791">
    <property type="entry name" value="SF2_C_RHA"/>
    <property type="match status" value="1"/>
</dbReference>
<dbReference type="PANTHER" id="PTHR18934:SF267">
    <property type="entry name" value="ATP-DEPENDENT RNA HELICASE YLR419W-RELATED"/>
    <property type="match status" value="1"/>
</dbReference>
<keyword evidence="3" id="KW-0347">Helicase</keyword>
<evidence type="ECO:0000256" key="2">
    <source>
        <dbReference type="ARBA" id="ARBA00022801"/>
    </source>
</evidence>
<feature type="domain" description="Helicase ATP-binding" evidence="6">
    <location>
        <begin position="631"/>
        <end position="812"/>
    </location>
</feature>
<dbReference type="FunCoup" id="A0A3N4MR60">
    <property type="interactions" value="958"/>
</dbReference>
<dbReference type="FunFam" id="3.40.50.300:FF:000868">
    <property type="entry name" value="DEAD/DEAH box helicase, putative"/>
    <property type="match status" value="1"/>
</dbReference>
<dbReference type="InterPro" id="IPR009060">
    <property type="entry name" value="UBA-like_sf"/>
</dbReference>
<evidence type="ECO:0000313" key="8">
    <source>
        <dbReference type="EMBL" id="RPB29925.1"/>
    </source>
</evidence>
<dbReference type="EMBL" id="ML121527">
    <property type="protein sequence ID" value="RPB29925.1"/>
    <property type="molecule type" value="Genomic_DNA"/>
</dbReference>
<feature type="compositionally biased region" description="Pro residues" evidence="5">
    <location>
        <begin position="15"/>
        <end position="29"/>
    </location>
</feature>
<dbReference type="InParanoid" id="A0A3N4MR60"/>
<organism evidence="8 9">
    <name type="scientific">Terfezia boudieri ATCC MYA-4762</name>
    <dbReference type="NCBI Taxonomy" id="1051890"/>
    <lineage>
        <taxon>Eukaryota</taxon>
        <taxon>Fungi</taxon>
        <taxon>Dikarya</taxon>
        <taxon>Ascomycota</taxon>
        <taxon>Pezizomycotina</taxon>
        <taxon>Pezizomycetes</taxon>
        <taxon>Pezizales</taxon>
        <taxon>Pezizaceae</taxon>
        <taxon>Terfezia</taxon>
    </lineage>
</organism>
<proteinExistence type="predicted"/>
<dbReference type="Proteomes" id="UP000267821">
    <property type="component" value="Unassembled WGS sequence"/>
</dbReference>
<keyword evidence="2 8" id="KW-0378">Hydrolase</keyword>
<reference evidence="8 9" key="1">
    <citation type="journal article" date="2018" name="Nat. Ecol. Evol.">
        <title>Pezizomycetes genomes reveal the molecular basis of ectomycorrhizal truffle lifestyle.</title>
        <authorList>
            <person name="Murat C."/>
            <person name="Payen T."/>
            <person name="Noel B."/>
            <person name="Kuo A."/>
            <person name="Morin E."/>
            <person name="Chen J."/>
            <person name="Kohler A."/>
            <person name="Krizsan K."/>
            <person name="Balestrini R."/>
            <person name="Da Silva C."/>
            <person name="Montanini B."/>
            <person name="Hainaut M."/>
            <person name="Levati E."/>
            <person name="Barry K.W."/>
            <person name="Belfiori B."/>
            <person name="Cichocki N."/>
            <person name="Clum A."/>
            <person name="Dockter R.B."/>
            <person name="Fauchery L."/>
            <person name="Guy J."/>
            <person name="Iotti M."/>
            <person name="Le Tacon F."/>
            <person name="Lindquist E.A."/>
            <person name="Lipzen A."/>
            <person name="Malagnac F."/>
            <person name="Mello A."/>
            <person name="Molinier V."/>
            <person name="Miyauchi S."/>
            <person name="Poulain J."/>
            <person name="Riccioni C."/>
            <person name="Rubini A."/>
            <person name="Sitrit Y."/>
            <person name="Splivallo R."/>
            <person name="Traeger S."/>
            <person name="Wang M."/>
            <person name="Zifcakova L."/>
            <person name="Wipf D."/>
            <person name="Zambonelli A."/>
            <person name="Paolocci F."/>
            <person name="Nowrousian M."/>
            <person name="Ottonello S."/>
            <person name="Baldrian P."/>
            <person name="Spatafora J.W."/>
            <person name="Henrissat B."/>
            <person name="Nagy L.G."/>
            <person name="Aury J.M."/>
            <person name="Wincker P."/>
            <person name="Grigoriev I.V."/>
            <person name="Bonfante P."/>
            <person name="Martin F.M."/>
        </authorList>
    </citation>
    <scope>NUCLEOTIDE SEQUENCE [LARGE SCALE GENOMIC DNA]</scope>
    <source>
        <strain evidence="8 9">ATCC MYA-4762</strain>
    </source>
</reference>
<dbReference type="InterPro" id="IPR011709">
    <property type="entry name" value="DEAD-box_helicase_OB_fold"/>
</dbReference>
<evidence type="ECO:0000256" key="3">
    <source>
        <dbReference type="ARBA" id="ARBA00022806"/>
    </source>
</evidence>
<name>A0A3N4MR60_9PEZI</name>
<dbReference type="GO" id="GO:0003723">
    <property type="term" value="F:RNA binding"/>
    <property type="evidence" value="ECO:0007669"/>
    <property type="project" value="TreeGrafter"/>
</dbReference>
<dbReference type="Pfam" id="PF07717">
    <property type="entry name" value="OB_NTP_bind"/>
    <property type="match status" value="1"/>
</dbReference>
<dbReference type="OrthoDB" id="5600252at2759"/>
<evidence type="ECO:0000256" key="1">
    <source>
        <dbReference type="ARBA" id="ARBA00022741"/>
    </source>
</evidence>
<feature type="region of interest" description="Disordered" evidence="5">
    <location>
        <begin position="1"/>
        <end position="77"/>
    </location>
</feature>
<dbReference type="Pfam" id="PF24385">
    <property type="entry name" value="DSRM_DHX29"/>
    <property type="match status" value="1"/>
</dbReference>
<keyword evidence="4" id="KW-0067">ATP-binding</keyword>
<dbReference type="Pfam" id="PF00271">
    <property type="entry name" value="Helicase_C"/>
    <property type="match status" value="1"/>
</dbReference>
<dbReference type="Gene3D" id="1.20.120.1080">
    <property type="match status" value="1"/>
</dbReference>
<dbReference type="PANTHER" id="PTHR18934">
    <property type="entry name" value="ATP-DEPENDENT RNA HELICASE"/>
    <property type="match status" value="1"/>
</dbReference>
<dbReference type="PROSITE" id="PS00690">
    <property type="entry name" value="DEAH_ATP_HELICASE"/>
    <property type="match status" value="1"/>
</dbReference>
<feature type="domain" description="Helicase C-terminal" evidence="7">
    <location>
        <begin position="872"/>
        <end position="1047"/>
    </location>
</feature>
<dbReference type="GO" id="GO:0005524">
    <property type="term" value="F:ATP binding"/>
    <property type="evidence" value="ECO:0007669"/>
    <property type="project" value="UniProtKB-KW"/>
</dbReference>
<dbReference type="CDD" id="cd17917">
    <property type="entry name" value="DEXHc_RHA-like"/>
    <property type="match status" value="1"/>
</dbReference>
<dbReference type="InterPro" id="IPR056328">
    <property type="entry name" value="DSRM_DHX29"/>
</dbReference>
<dbReference type="GO" id="GO:0016787">
    <property type="term" value="F:hydrolase activity"/>
    <property type="evidence" value="ECO:0007669"/>
    <property type="project" value="UniProtKB-KW"/>
</dbReference>
<dbReference type="Pfam" id="PF00270">
    <property type="entry name" value="DEAD"/>
    <property type="match status" value="1"/>
</dbReference>
<dbReference type="PROSITE" id="PS51194">
    <property type="entry name" value="HELICASE_CTER"/>
    <property type="match status" value="1"/>
</dbReference>
<accession>A0A3N4MR60</accession>
<dbReference type="InterPro" id="IPR001650">
    <property type="entry name" value="Helicase_C-like"/>
</dbReference>
<dbReference type="GO" id="GO:0004386">
    <property type="term" value="F:helicase activity"/>
    <property type="evidence" value="ECO:0007669"/>
    <property type="project" value="UniProtKB-KW"/>
</dbReference>